<proteinExistence type="predicted"/>
<comment type="caution">
    <text evidence="1">The sequence shown here is derived from an EMBL/GenBank/DDBJ whole genome shotgun (WGS) entry which is preliminary data.</text>
</comment>
<dbReference type="Proteomes" id="UP000680304">
    <property type="component" value="Unassembled WGS sequence"/>
</dbReference>
<keyword evidence="2" id="KW-1185">Reference proteome</keyword>
<evidence type="ECO:0000313" key="1">
    <source>
        <dbReference type="EMBL" id="GIQ66604.1"/>
    </source>
</evidence>
<gene>
    <name evidence="1" type="ORF">PACILC2_51720</name>
</gene>
<evidence type="ECO:0000313" key="2">
    <source>
        <dbReference type="Proteomes" id="UP000680304"/>
    </source>
</evidence>
<dbReference type="EMBL" id="BOVJ01000195">
    <property type="protein sequence ID" value="GIQ66604.1"/>
    <property type="molecule type" value="Genomic_DNA"/>
</dbReference>
<protein>
    <submittedName>
        <fullName evidence="1">Uncharacterized protein</fullName>
    </submittedName>
</protein>
<organism evidence="1 2">
    <name type="scientific">Paenibacillus cisolokensis</name>
    <dbReference type="NCBI Taxonomy" id="1658519"/>
    <lineage>
        <taxon>Bacteria</taxon>
        <taxon>Bacillati</taxon>
        <taxon>Bacillota</taxon>
        <taxon>Bacilli</taxon>
        <taxon>Bacillales</taxon>
        <taxon>Paenibacillaceae</taxon>
        <taxon>Paenibacillus</taxon>
    </lineage>
</organism>
<reference evidence="1 2" key="1">
    <citation type="submission" date="2021-04" db="EMBL/GenBank/DDBJ databases">
        <title>Draft genome sequence of Paenibacillus cisolokensis, LC2-13A.</title>
        <authorList>
            <person name="Uke A."/>
            <person name="Chhe C."/>
            <person name="Baramee S."/>
            <person name="Kosugi A."/>
        </authorList>
    </citation>
    <scope>NUCLEOTIDE SEQUENCE [LARGE SCALE GENOMIC DNA]</scope>
    <source>
        <strain evidence="1 2">LC2-13A</strain>
    </source>
</reference>
<accession>A0ABQ4NFB5</accession>
<name>A0ABQ4NFB5_9BACL</name>
<sequence>MLPLAGCPGAWVAARQIRSGRPSTIFEVLKETWGKRLEMVEWLDSWADFKPKHLSSVQPVPVEGGDGHVAGRSH</sequence>